<dbReference type="RefSeq" id="XP_033530171.1">
    <property type="nucleotide sequence ID" value="XM_033680339.1"/>
</dbReference>
<name>A0A6G1FS46_9PEZI</name>
<evidence type="ECO:0000313" key="4">
    <source>
        <dbReference type="RefSeq" id="XP_033530171.1"/>
    </source>
</evidence>
<dbReference type="GeneID" id="54420909"/>
<proteinExistence type="predicted"/>
<reference evidence="4" key="2">
    <citation type="submission" date="2020-04" db="EMBL/GenBank/DDBJ databases">
        <authorList>
            <consortium name="NCBI Genome Project"/>
        </authorList>
    </citation>
    <scope>NUCLEOTIDE SEQUENCE</scope>
    <source>
        <strain evidence="4">CBS 781.70</strain>
    </source>
</reference>
<keyword evidence="3" id="KW-1185">Reference proteome</keyword>
<dbReference type="Proteomes" id="UP000504638">
    <property type="component" value="Unplaced"/>
</dbReference>
<accession>A0A6G1FS46</accession>
<dbReference type="OrthoDB" id="5098458at2759"/>
<evidence type="ECO:0000313" key="3">
    <source>
        <dbReference type="Proteomes" id="UP000504638"/>
    </source>
</evidence>
<protein>
    <submittedName>
        <fullName evidence="2 4">Uncharacterized protein</fullName>
    </submittedName>
</protein>
<keyword evidence="1" id="KW-0812">Transmembrane</keyword>
<reference evidence="4" key="3">
    <citation type="submission" date="2025-04" db="UniProtKB">
        <authorList>
            <consortium name="RefSeq"/>
        </authorList>
    </citation>
    <scope>IDENTIFICATION</scope>
    <source>
        <strain evidence="4">CBS 781.70</strain>
    </source>
</reference>
<evidence type="ECO:0000313" key="2">
    <source>
        <dbReference type="EMBL" id="KAF1808540.1"/>
    </source>
</evidence>
<organism evidence="2">
    <name type="scientific">Eremomyces bilateralis CBS 781.70</name>
    <dbReference type="NCBI Taxonomy" id="1392243"/>
    <lineage>
        <taxon>Eukaryota</taxon>
        <taxon>Fungi</taxon>
        <taxon>Dikarya</taxon>
        <taxon>Ascomycota</taxon>
        <taxon>Pezizomycotina</taxon>
        <taxon>Dothideomycetes</taxon>
        <taxon>Dothideomycetes incertae sedis</taxon>
        <taxon>Eremomycetales</taxon>
        <taxon>Eremomycetaceae</taxon>
        <taxon>Eremomyces</taxon>
    </lineage>
</organism>
<keyword evidence="1" id="KW-0472">Membrane</keyword>
<dbReference type="AlphaFoldDB" id="A0A6G1FS46"/>
<keyword evidence="1" id="KW-1133">Transmembrane helix</keyword>
<feature type="transmembrane region" description="Helical" evidence="1">
    <location>
        <begin position="12"/>
        <end position="31"/>
    </location>
</feature>
<gene>
    <name evidence="2 4" type="ORF">P152DRAFT_462409</name>
</gene>
<sequence>MAHHLPAQNIILITYGTLQVLIGLASLWQQWHHCRVNVMGMRGRGNLIQNFGSRMSLRLKGANWINMNCNRLQRALFKLQWKHPTTWHP</sequence>
<dbReference type="EMBL" id="ML975182">
    <property type="protein sequence ID" value="KAF1808540.1"/>
    <property type="molecule type" value="Genomic_DNA"/>
</dbReference>
<reference evidence="2 4" key="1">
    <citation type="submission" date="2020-01" db="EMBL/GenBank/DDBJ databases">
        <authorList>
            <consortium name="DOE Joint Genome Institute"/>
            <person name="Haridas S."/>
            <person name="Albert R."/>
            <person name="Binder M."/>
            <person name="Bloem J."/>
            <person name="Labutti K."/>
            <person name="Salamov A."/>
            <person name="Andreopoulos B."/>
            <person name="Baker S.E."/>
            <person name="Barry K."/>
            <person name="Bills G."/>
            <person name="Bluhm B.H."/>
            <person name="Cannon C."/>
            <person name="Castanera R."/>
            <person name="Culley D.E."/>
            <person name="Daum C."/>
            <person name="Ezra D."/>
            <person name="Gonzalez J.B."/>
            <person name="Henrissat B."/>
            <person name="Kuo A."/>
            <person name="Liang C."/>
            <person name="Lipzen A."/>
            <person name="Lutzoni F."/>
            <person name="Magnuson J."/>
            <person name="Mondo S."/>
            <person name="Nolan M."/>
            <person name="Ohm R."/>
            <person name="Pangilinan J."/>
            <person name="Park H.-J."/>
            <person name="Ramirez L."/>
            <person name="Alfaro M."/>
            <person name="Sun H."/>
            <person name="Tritt A."/>
            <person name="Yoshinaga Y."/>
            <person name="Zwiers L.-H."/>
            <person name="Turgeon B.G."/>
            <person name="Goodwin S.B."/>
            <person name="Spatafora J.W."/>
            <person name="Crous P.W."/>
            <person name="Grigoriev I.V."/>
        </authorList>
    </citation>
    <scope>NUCLEOTIDE SEQUENCE</scope>
    <source>
        <strain evidence="2 4">CBS 781.70</strain>
    </source>
</reference>
<evidence type="ECO:0000256" key="1">
    <source>
        <dbReference type="SAM" id="Phobius"/>
    </source>
</evidence>